<evidence type="ECO:0000313" key="18">
    <source>
        <dbReference type="EMBL" id="MBB6072849.1"/>
    </source>
</evidence>
<evidence type="ECO:0000256" key="9">
    <source>
        <dbReference type="ARBA" id="ARBA00022833"/>
    </source>
</evidence>
<keyword evidence="11 15" id="KW-0648">Protein biosynthesis</keyword>
<evidence type="ECO:0000256" key="7">
    <source>
        <dbReference type="ARBA" id="ARBA00022723"/>
    </source>
</evidence>
<keyword evidence="6 15" id="KW-0436">Ligase</keyword>
<feature type="binding site" evidence="15">
    <location>
        <position position="604"/>
    </location>
    <ligand>
        <name>ATP</name>
        <dbReference type="ChEBI" id="CHEBI:30616"/>
    </ligand>
</feature>
<feature type="short sequence motif" description="'HIGH' region" evidence="15">
    <location>
        <begin position="48"/>
        <end position="58"/>
    </location>
</feature>
<accession>A0A841H4Z5</accession>
<dbReference type="GO" id="GO:0005737">
    <property type="term" value="C:cytoplasm"/>
    <property type="evidence" value="ECO:0007669"/>
    <property type="project" value="UniProtKB-SubCell"/>
</dbReference>
<comment type="domain">
    <text evidence="15">IleRS has two distinct active sites: one for aminoacylation and one for editing. The misactivated valine is translocated from the active site to the editing site, which sterically excludes the correctly activated isoleucine. The single editing site contains two valyl binding pockets, one specific for each substrate (Val-AMP or Val-tRNA(Ile)).</text>
</comment>
<dbReference type="InterPro" id="IPR023586">
    <property type="entry name" value="Ile-tRNA-ligase_type2"/>
</dbReference>
<evidence type="ECO:0000259" key="16">
    <source>
        <dbReference type="Pfam" id="PF00133"/>
    </source>
</evidence>
<evidence type="ECO:0000259" key="17">
    <source>
        <dbReference type="Pfam" id="PF08264"/>
    </source>
</evidence>
<comment type="catalytic activity">
    <reaction evidence="14 15">
        <text>tRNA(Ile) + L-isoleucine + ATP = L-isoleucyl-tRNA(Ile) + AMP + diphosphate</text>
        <dbReference type="Rhea" id="RHEA:11060"/>
        <dbReference type="Rhea" id="RHEA-COMP:9666"/>
        <dbReference type="Rhea" id="RHEA-COMP:9695"/>
        <dbReference type="ChEBI" id="CHEBI:30616"/>
        <dbReference type="ChEBI" id="CHEBI:33019"/>
        <dbReference type="ChEBI" id="CHEBI:58045"/>
        <dbReference type="ChEBI" id="CHEBI:78442"/>
        <dbReference type="ChEBI" id="CHEBI:78528"/>
        <dbReference type="ChEBI" id="CHEBI:456215"/>
        <dbReference type="EC" id="6.1.1.5"/>
    </reaction>
</comment>
<evidence type="ECO:0000256" key="14">
    <source>
        <dbReference type="ARBA" id="ARBA00048359"/>
    </source>
</evidence>
<dbReference type="Gene3D" id="1.10.730.10">
    <property type="entry name" value="Isoleucyl-tRNA Synthetase, Domain 1"/>
    <property type="match status" value="1"/>
</dbReference>
<dbReference type="Gene3D" id="3.40.50.620">
    <property type="entry name" value="HUPs"/>
    <property type="match status" value="2"/>
</dbReference>
<dbReference type="Pfam" id="PF19302">
    <property type="entry name" value="DUF5915"/>
    <property type="match status" value="1"/>
</dbReference>
<evidence type="ECO:0000256" key="4">
    <source>
        <dbReference type="ARBA" id="ARBA00011245"/>
    </source>
</evidence>
<keyword evidence="9 15" id="KW-0862">Zinc</keyword>
<dbReference type="EMBL" id="JACHIA010000018">
    <property type="protein sequence ID" value="MBB6072849.1"/>
    <property type="molecule type" value="Genomic_DNA"/>
</dbReference>
<proteinExistence type="inferred from homology"/>
<comment type="cofactor">
    <cofactor evidence="1 15">
        <name>Zn(2+)</name>
        <dbReference type="ChEBI" id="CHEBI:29105"/>
    </cofactor>
</comment>
<dbReference type="SUPFAM" id="SSF52374">
    <property type="entry name" value="Nucleotidylyl transferase"/>
    <property type="match status" value="1"/>
</dbReference>
<evidence type="ECO:0000256" key="1">
    <source>
        <dbReference type="ARBA" id="ARBA00001947"/>
    </source>
</evidence>
<evidence type="ECO:0000256" key="10">
    <source>
        <dbReference type="ARBA" id="ARBA00022840"/>
    </source>
</evidence>
<evidence type="ECO:0000256" key="5">
    <source>
        <dbReference type="ARBA" id="ARBA00022490"/>
    </source>
</evidence>
<dbReference type="InterPro" id="IPR002300">
    <property type="entry name" value="aa-tRNA-synth_Ia"/>
</dbReference>
<keyword evidence="7 15" id="KW-0479">Metal-binding</keyword>
<sequence>MKNFPELPPSVNALEEEVLGRWTAEDTFRQSLERTQDGEPFVFFEGPPTANGRPGIHHVFSRTIKDAVARFRTMQGRHVPRIAGWDTHGLPVEIEAEKKLGISGKREIEEIGIARFNEVCRESVLTYTEEWERFSARIGYWLDYSRPYVTYQPEYIESVWWLLKQISECGLFYKGHKVLPYCPRCGTGLSSHELALGYKDVKDPSLYFTAPILGADGEPDGREFLVWTTTPWTVVSNVALAVNAEFEYAEVLHEERSYVLARARVAPLFGSEEGIVRTFSASELVGLRYRRPLDWANPVGFADEVVDRAWKVYPAEWVTAEDGTGIVHTAVAFGADDYKLGQEVGLPIIMPLDDRGRFKEGIPLVAGVFAKDADTDLVIELKRLGRVFRSSREEHSYPHCWRCGSPLLYMARDSWFIRTTQVREQMMANNAEIRWFPPEVGAGRFGEWLENNVDWAISRNRFWGTPLPAWVCETDPSHVYFIGSFDELREKSGLAELPDPHRPYVDEVTFPCECGGTMRRTPEVIDVWFDSGAMPFAQHHYPFENKDLQERQFPADFICEGVDQTRGWFYSLLAISTLLGRGPAYRNVVVNDLVLDAAGQKMSKSRGNTVNPAEAVEQFGADAIRWYLLGSSHPWLPKRFDPDGVKDVQRKTFDTLRQTYRFFALYANLEGFSADAEVPAPADRGVLDRWLLSRLASVTAEVTADLEGYNLTHAVRAVSDFVTDDLSNWYVRRSRDRFWGSADRADTQAAFATLRTALVTTAQLMAPVAPFLSEWLHTALTGESVHLSSFPAVDAGARDEQLERGMNAVRTLSTLGRAAREQVSIRVRQPLGTVYAVVPDGYEVDDTLLGILRDELNVHAVEFMHRAEELVTFSARPIFKALGAAFGKRTPRVGDAVRALASDALSAFRRGERLTVTVDGEELEITGEHLEIVQGARGAFAIAAEGGFTIALDPTLTPELRLEGLARELVNRVQNLRKESGFHVSDRISLGIFGDGEILDVAERWGDFVAGEVLAVEVEHGSVVEFERYEASREIDLDGVTGTVAIGRVGDKD</sequence>
<dbReference type="InterPro" id="IPR013155">
    <property type="entry name" value="M/V/L/I-tRNA-synth_anticd-bd"/>
</dbReference>
<comment type="subcellular location">
    <subcellularLocation>
        <location evidence="2 15">Cytoplasm</location>
    </subcellularLocation>
</comment>
<dbReference type="GO" id="GO:0008270">
    <property type="term" value="F:zinc ion binding"/>
    <property type="evidence" value="ECO:0007669"/>
    <property type="project" value="UniProtKB-UniRule"/>
</dbReference>
<dbReference type="CDD" id="cd00818">
    <property type="entry name" value="IleRS_core"/>
    <property type="match status" value="1"/>
</dbReference>
<evidence type="ECO:0000256" key="3">
    <source>
        <dbReference type="ARBA" id="ARBA00007078"/>
    </source>
</evidence>
<evidence type="ECO:0000256" key="11">
    <source>
        <dbReference type="ARBA" id="ARBA00022917"/>
    </source>
</evidence>
<comment type="function">
    <text evidence="13 15">Catalyzes the attachment of isoleucine to tRNA(Ile). As IleRS can inadvertently accommodate and process structurally similar amino acids such as valine, to avoid such errors it has two additional distinct tRNA(Ile)-dependent editing activities. One activity is designated as 'pretransfer' editing and involves the hydrolysis of activated Val-AMP. The other activity is designated 'posttransfer' editing and involves deacylation of mischarged Val-tRNA(Ile).</text>
</comment>
<dbReference type="SUPFAM" id="SSF47323">
    <property type="entry name" value="Anticodon-binding domain of a subclass of class I aminoacyl-tRNA synthetases"/>
    <property type="match status" value="1"/>
</dbReference>
<dbReference type="Pfam" id="PF08264">
    <property type="entry name" value="Anticodon_1"/>
    <property type="match status" value="1"/>
</dbReference>
<dbReference type="AlphaFoldDB" id="A0A841H4Z5"/>
<name>A0A841H4Z5_9BACT</name>
<dbReference type="GO" id="GO:0000049">
    <property type="term" value="F:tRNA binding"/>
    <property type="evidence" value="ECO:0007669"/>
    <property type="project" value="InterPro"/>
</dbReference>
<organism evidence="18 19">
    <name type="scientific">Longimicrobium terrae</name>
    <dbReference type="NCBI Taxonomy" id="1639882"/>
    <lineage>
        <taxon>Bacteria</taxon>
        <taxon>Pseudomonadati</taxon>
        <taxon>Gemmatimonadota</taxon>
        <taxon>Longimicrobiia</taxon>
        <taxon>Longimicrobiales</taxon>
        <taxon>Longimicrobiaceae</taxon>
        <taxon>Longimicrobium</taxon>
    </lineage>
</organism>
<dbReference type="GO" id="GO:0006428">
    <property type="term" value="P:isoleucyl-tRNA aminoacylation"/>
    <property type="evidence" value="ECO:0007669"/>
    <property type="project" value="UniProtKB-UniRule"/>
</dbReference>
<evidence type="ECO:0000256" key="6">
    <source>
        <dbReference type="ARBA" id="ARBA00022598"/>
    </source>
</evidence>
<dbReference type="FunFam" id="3.40.50.620:FF:000075">
    <property type="entry name" value="Isoleucine--tRNA ligase"/>
    <property type="match status" value="1"/>
</dbReference>
<dbReference type="Proteomes" id="UP000582837">
    <property type="component" value="Unassembled WGS sequence"/>
</dbReference>
<dbReference type="RefSeq" id="WP_170035430.1">
    <property type="nucleotide sequence ID" value="NZ_JABDTL010000001.1"/>
</dbReference>
<dbReference type="InterPro" id="IPR033709">
    <property type="entry name" value="Anticodon_Ile_ABEc"/>
</dbReference>
<dbReference type="InterPro" id="IPR014729">
    <property type="entry name" value="Rossmann-like_a/b/a_fold"/>
</dbReference>
<dbReference type="FunFam" id="3.40.50.620:FF:000063">
    <property type="entry name" value="Isoleucine--tRNA ligase"/>
    <property type="match status" value="1"/>
</dbReference>
<dbReference type="CDD" id="cd07961">
    <property type="entry name" value="Anticodon_Ia_Ile_ABEc"/>
    <property type="match status" value="1"/>
</dbReference>
<comment type="similarity">
    <text evidence="3 15">Belongs to the class-I aminoacyl-tRNA synthetase family. IleS type 2 subfamily.</text>
</comment>
<feature type="domain" description="Methionyl/Valyl/Leucyl/Isoleucyl-tRNA synthetase anticodon-binding" evidence="17">
    <location>
        <begin position="688"/>
        <end position="831"/>
    </location>
</feature>
<keyword evidence="19" id="KW-1185">Reference proteome</keyword>
<dbReference type="Pfam" id="PF00133">
    <property type="entry name" value="tRNA-synt_1"/>
    <property type="match status" value="1"/>
</dbReference>
<reference evidence="18 19" key="1">
    <citation type="submission" date="2020-08" db="EMBL/GenBank/DDBJ databases">
        <title>Genomic Encyclopedia of Type Strains, Phase IV (KMG-IV): sequencing the most valuable type-strain genomes for metagenomic binning, comparative biology and taxonomic classification.</title>
        <authorList>
            <person name="Goeker M."/>
        </authorList>
    </citation>
    <scope>NUCLEOTIDE SEQUENCE [LARGE SCALE GENOMIC DNA]</scope>
    <source>
        <strain evidence="18 19">DSM 29007</strain>
    </source>
</reference>
<keyword evidence="12 15" id="KW-0030">Aminoacyl-tRNA synthetase</keyword>
<dbReference type="NCBIfam" id="TIGR00392">
    <property type="entry name" value="ileS"/>
    <property type="match status" value="1"/>
</dbReference>
<evidence type="ECO:0000256" key="13">
    <source>
        <dbReference type="ARBA" id="ARBA00025217"/>
    </source>
</evidence>
<keyword evidence="8 15" id="KW-0547">Nucleotide-binding</keyword>
<dbReference type="PANTHER" id="PTHR42780:SF1">
    <property type="entry name" value="ISOLEUCINE--TRNA LIGASE, CYTOPLASMIC"/>
    <property type="match status" value="1"/>
</dbReference>
<dbReference type="GO" id="GO:0002161">
    <property type="term" value="F:aminoacyl-tRNA deacylase activity"/>
    <property type="evidence" value="ECO:0007669"/>
    <property type="project" value="InterPro"/>
</dbReference>
<evidence type="ECO:0000313" key="19">
    <source>
        <dbReference type="Proteomes" id="UP000582837"/>
    </source>
</evidence>
<dbReference type="InterPro" id="IPR009008">
    <property type="entry name" value="Val/Leu/Ile-tRNA-synth_edit"/>
</dbReference>
<comment type="caution">
    <text evidence="18">The sequence shown here is derived from an EMBL/GenBank/DDBJ whole genome shotgun (WGS) entry which is preliminary data.</text>
</comment>
<evidence type="ECO:0000256" key="12">
    <source>
        <dbReference type="ARBA" id="ARBA00023146"/>
    </source>
</evidence>
<keyword evidence="5 15" id="KW-0963">Cytoplasm</keyword>
<dbReference type="HAMAP" id="MF_02003">
    <property type="entry name" value="Ile_tRNA_synth_type2"/>
    <property type="match status" value="1"/>
</dbReference>
<dbReference type="GO" id="GO:0005524">
    <property type="term" value="F:ATP binding"/>
    <property type="evidence" value="ECO:0007669"/>
    <property type="project" value="UniProtKB-UniRule"/>
</dbReference>
<evidence type="ECO:0000256" key="15">
    <source>
        <dbReference type="HAMAP-Rule" id="MF_02003"/>
    </source>
</evidence>
<evidence type="ECO:0000256" key="8">
    <source>
        <dbReference type="ARBA" id="ARBA00022741"/>
    </source>
</evidence>
<protein>
    <recommendedName>
        <fullName evidence="15">Isoleucine--tRNA ligase</fullName>
        <ecNumber evidence="15">6.1.1.5</ecNumber>
    </recommendedName>
    <alternativeName>
        <fullName evidence="15">Isoleucyl-tRNA synthetase</fullName>
        <shortName evidence="15">IleRS</shortName>
    </alternativeName>
</protein>
<dbReference type="Gene3D" id="3.90.740.10">
    <property type="entry name" value="Valyl/Leucyl/Isoleucyl-tRNA synthetase, editing domain"/>
    <property type="match status" value="1"/>
</dbReference>
<dbReference type="InterPro" id="IPR009080">
    <property type="entry name" value="tRNAsynth_Ia_anticodon-bd"/>
</dbReference>
<dbReference type="InterPro" id="IPR002301">
    <property type="entry name" value="Ile-tRNA-ligase"/>
</dbReference>
<dbReference type="EC" id="6.1.1.5" evidence="15"/>
<comment type="subunit">
    <text evidence="4 15">Monomer.</text>
</comment>
<feature type="short sequence motif" description="'KMSKS' region" evidence="15">
    <location>
        <begin position="601"/>
        <end position="605"/>
    </location>
</feature>
<dbReference type="SUPFAM" id="SSF50677">
    <property type="entry name" value="ValRS/IleRS/LeuRS editing domain"/>
    <property type="match status" value="1"/>
</dbReference>
<gene>
    <name evidence="15" type="primary">ileS</name>
    <name evidence="18" type="ORF">HNQ61_004513</name>
</gene>
<keyword evidence="10 15" id="KW-0067">ATP-binding</keyword>
<dbReference type="GO" id="GO:0004822">
    <property type="term" value="F:isoleucine-tRNA ligase activity"/>
    <property type="evidence" value="ECO:0007669"/>
    <property type="project" value="UniProtKB-UniRule"/>
</dbReference>
<dbReference type="PANTHER" id="PTHR42780">
    <property type="entry name" value="SOLEUCYL-TRNA SYNTHETASE"/>
    <property type="match status" value="1"/>
</dbReference>
<feature type="domain" description="Aminoacyl-tRNA synthetase class Ia" evidence="16">
    <location>
        <begin position="18"/>
        <end position="632"/>
    </location>
</feature>
<dbReference type="PRINTS" id="PR00984">
    <property type="entry name" value="TRNASYNTHILE"/>
</dbReference>
<evidence type="ECO:0000256" key="2">
    <source>
        <dbReference type="ARBA" id="ARBA00004496"/>
    </source>
</evidence>